<organism evidence="2">
    <name type="scientific">Chromera velia CCMP2878</name>
    <dbReference type="NCBI Taxonomy" id="1169474"/>
    <lineage>
        <taxon>Eukaryota</taxon>
        <taxon>Sar</taxon>
        <taxon>Alveolata</taxon>
        <taxon>Colpodellida</taxon>
        <taxon>Chromeraceae</taxon>
        <taxon>Chromera</taxon>
    </lineage>
</organism>
<feature type="non-terminal residue" evidence="2">
    <location>
        <position position="401"/>
    </location>
</feature>
<dbReference type="AlphaFoldDB" id="A0A0G4FCF5"/>
<protein>
    <submittedName>
        <fullName evidence="2">Uncharacterized protein</fullName>
    </submittedName>
</protein>
<accession>A0A0G4FCF5</accession>
<gene>
    <name evidence="2" type="ORF">Cvel_16354</name>
</gene>
<name>A0A0G4FCF5_9ALVE</name>
<feature type="region of interest" description="Disordered" evidence="1">
    <location>
        <begin position="248"/>
        <end position="304"/>
    </location>
</feature>
<dbReference type="EMBL" id="CDMZ01000282">
    <property type="protein sequence ID" value="CEM10901.1"/>
    <property type="molecule type" value="Genomic_DNA"/>
</dbReference>
<sequence length="401" mass="44601">MKLPVFGMSLKAAYSGLKAAVASEKDIPEEEVKDKMIETFLDEHSRLGDKLSRTTLKRLKTVHDKICDAALRVADAHAEDVLAGRVSKRGLESPAKGAYLLNSVTCLVETTCIHLREAPLDGRSLTVGNNMDMQIDAFVLATQAALRKKPDINNKRLLYNKVAVLTLELTFHQELQGAHGSPLPEKVVESPTYKRFIYKIRRTDELDAVAVEAFEEAVKRNRSGITALASCDEVAQAMEGIEVDLGEEEAQEHAQAAAEEKRQVEEAKKAAEEAEKAHKLLQEQQAENARKEAERMREREEDERTAKVRERGRLIAEWEEEQKTSNVSFVRDLLGGGPEGTPIPEVRRLVTAEVLDDVKEKQVQLGLDPHTILINNGSTMQLQVPSAAVTARNQLTRVDEV</sequence>
<feature type="compositionally biased region" description="Basic and acidic residues" evidence="1">
    <location>
        <begin position="288"/>
        <end position="304"/>
    </location>
</feature>
<evidence type="ECO:0000313" key="2">
    <source>
        <dbReference type="EMBL" id="CEM10901.1"/>
    </source>
</evidence>
<reference evidence="2" key="1">
    <citation type="submission" date="2014-11" db="EMBL/GenBank/DDBJ databases">
        <authorList>
            <person name="Otto D Thomas"/>
            <person name="Naeem Raeece"/>
        </authorList>
    </citation>
    <scope>NUCLEOTIDE SEQUENCE</scope>
</reference>
<evidence type="ECO:0000256" key="1">
    <source>
        <dbReference type="SAM" id="MobiDB-lite"/>
    </source>
</evidence>
<proteinExistence type="predicted"/>
<feature type="compositionally biased region" description="Basic and acidic residues" evidence="1">
    <location>
        <begin position="258"/>
        <end position="281"/>
    </location>
</feature>